<keyword evidence="3 6" id="KW-0479">Metal-binding</keyword>
<evidence type="ECO:0000256" key="5">
    <source>
        <dbReference type="ARBA" id="ARBA00022842"/>
    </source>
</evidence>
<dbReference type="PANTHER" id="PTHR43200:SF6">
    <property type="entry name" value="3'(2'),5'-BISPHOSPHATE NUCLEOTIDASE"/>
    <property type="match status" value="1"/>
</dbReference>
<dbReference type="Proteomes" id="UP001454036">
    <property type="component" value="Unassembled WGS sequence"/>
</dbReference>
<comment type="similarity">
    <text evidence="2">Belongs to the inositol monophosphatase superfamily.</text>
</comment>
<dbReference type="EMBL" id="BAABME010002117">
    <property type="protein sequence ID" value="GAA0153114.1"/>
    <property type="molecule type" value="Genomic_DNA"/>
</dbReference>
<evidence type="ECO:0000256" key="2">
    <source>
        <dbReference type="ARBA" id="ARBA00009759"/>
    </source>
</evidence>
<dbReference type="PROSITE" id="PS00630">
    <property type="entry name" value="IMP_2"/>
    <property type="match status" value="1"/>
</dbReference>
<feature type="binding site" evidence="6">
    <location>
        <position position="14"/>
    </location>
    <ligand>
        <name>Mg(2+)</name>
        <dbReference type="ChEBI" id="CHEBI:18420"/>
        <label>1</label>
        <note>catalytic</note>
    </ligand>
</feature>
<dbReference type="Pfam" id="PF00459">
    <property type="entry name" value="Inositol_P"/>
    <property type="match status" value="1"/>
</dbReference>
<evidence type="ECO:0000256" key="3">
    <source>
        <dbReference type="ARBA" id="ARBA00022723"/>
    </source>
</evidence>
<dbReference type="InterPro" id="IPR000760">
    <property type="entry name" value="Inositol_monophosphatase-like"/>
</dbReference>
<dbReference type="GO" id="GO:0046872">
    <property type="term" value="F:metal ion binding"/>
    <property type="evidence" value="ECO:0007669"/>
    <property type="project" value="UniProtKB-KW"/>
</dbReference>
<sequence length="76" mass="8306">MRFPHKGYREKIWDHAAGCIVVTEAGGVVTDAAGHHLDFSKGKYLDLDTGIIVTNQKLMPALLNAVQESLQEKSAL</sequence>
<protein>
    <submittedName>
        <fullName evidence="7">Phosphatase</fullName>
    </submittedName>
</protein>
<keyword evidence="8" id="KW-1185">Reference proteome</keyword>
<evidence type="ECO:0000256" key="6">
    <source>
        <dbReference type="PIRSR" id="PIRSR600760-2"/>
    </source>
</evidence>
<comment type="caution">
    <text evidence="7">The sequence shown here is derived from an EMBL/GenBank/DDBJ whole genome shotgun (WGS) entry which is preliminary data.</text>
</comment>
<dbReference type="AlphaFoldDB" id="A0AAV3PND0"/>
<dbReference type="SUPFAM" id="SSF56655">
    <property type="entry name" value="Carbohydrate phosphatase"/>
    <property type="match status" value="1"/>
</dbReference>
<keyword evidence="4" id="KW-0378">Hydrolase</keyword>
<reference evidence="7 8" key="1">
    <citation type="submission" date="2024-01" db="EMBL/GenBank/DDBJ databases">
        <title>The complete chloroplast genome sequence of Lithospermum erythrorhizon: insights into the phylogenetic relationship among Boraginaceae species and the maternal lineages of purple gromwells.</title>
        <authorList>
            <person name="Okada T."/>
            <person name="Watanabe K."/>
        </authorList>
    </citation>
    <scope>NUCLEOTIDE SEQUENCE [LARGE SCALE GENOMIC DNA]</scope>
</reference>
<evidence type="ECO:0000313" key="8">
    <source>
        <dbReference type="Proteomes" id="UP001454036"/>
    </source>
</evidence>
<accession>A0AAV3PND0</accession>
<dbReference type="InterPro" id="IPR020550">
    <property type="entry name" value="Inositol_monophosphatase_CS"/>
</dbReference>
<keyword evidence="5 6" id="KW-0460">Magnesium</keyword>
<name>A0AAV3PND0_LITER</name>
<gene>
    <name evidence="7" type="ORF">LIER_11428</name>
</gene>
<dbReference type="GO" id="GO:0000103">
    <property type="term" value="P:sulfate assimilation"/>
    <property type="evidence" value="ECO:0007669"/>
    <property type="project" value="TreeGrafter"/>
</dbReference>
<proteinExistence type="inferred from homology"/>
<evidence type="ECO:0000313" key="7">
    <source>
        <dbReference type="EMBL" id="GAA0153114.1"/>
    </source>
</evidence>
<evidence type="ECO:0000256" key="4">
    <source>
        <dbReference type="ARBA" id="ARBA00022801"/>
    </source>
</evidence>
<comment type="cofactor">
    <cofactor evidence="1 6">
        <name>Mg(2+)</name>
        <dbReference type="ChEBI" id="CHEBI:18420"/>
    </cofactor>
</comment>
<dbReference type="PANTHER" id="PTHR43200">
    <property type="entry name" value="PHOSPHATASE"/>
    <property type="match status" value="1"/>
</dbReference>
<dbReference type="GO" id="GO:0046854">
    <property type="term" value="P:phosphatidylinositol phosphate biosynthetic process"/>
    <property type="evidence" value="ECO:0007669"/>
    <property type="project" value="InterPro"/>
</dbReference>
<dbReference type="GO" id="GO:0008441">
    <property type="term" value="F:3'(2'),5'-bisphosphate nucleotidase activity"/>
    <property type="evidence" value="ECO:0007669"/>
    <property type="project" value="TreeGrafter"/>
</dbReference>
<dbReference type="InterPro" id="IPR051090">
    <property type="entry name" value="Inositol_monoP_superfamily"/>
</dbReference>
<organism evidence="7 8">
    <name type="scientific">Lithospermum erythrorhizon</name>
    <name type="common">Purple gromwell</name>
    <name type="synonym">Lithospermum officinale var. erythrorhizon</name>
    <dbReference type="NCBI Taxonomy" id="34254"/>
    <lineage>
        <taxon>Eukaryota</taxon>
        <taxon>Viridiplantae</taxon>
        <taxon>Streptophyta</taxon>
        <taxon>Embryophyta</taxon>
        <taxon>Tracheophyta</taxon>
        <taxon>Spermatophyta</taxon>
        <taxon>Magnoliopsida</taxon>
        <taxon>eudicotyledons</taxon>
        <taxon>Gunneridae</taxon>
        <taxon>Pentapetalae</taxon>
        <taxon>asterids</taxon>
        <taxon>lamiids</taxon>
        <taxon>Boraginales</taxon>
        <taxon>Boraginaceae</taxon>
        <taxon>Boraginoideae</taxon>
        <taxon>Lithospermeae</taxon>
        <taxon>Lithospermum</taxon>
    </lineage>
</organism>
<evidence type="ECO:0000256" key="1">
    <source>
        <dbReference type="ARBA" id="ARBA00001946"/>
    </source>
</evidence>
<dbReference type="Gene3D" id="3.40.190.80">
    <property type="match status" value="1"/>
</dbReference>